<feature type="binding site" evidence="3">
    <location>
        <position position="79"/>
    </location>
    <ligand>
        <name>substrate</name>
    </ligand>
</feature>
<dbReference type="PIRSF" id="PIRSF017388">
    <property type="entry name" value="Esterase_lipase"/>
    <property type="match status" value="1"/>
</dbReference>
<organism evidence="5 6">
    <name type="scientific">Rossellomorea vietnamensis</name>
    <dbReference type="NCBI Taxonomy" id="218284"/>
    <lineage>
        <taxon>Bacteria</taxon>
        <taxon>Bacillati</taxon>
        <taxon>Bacillota</taxon>
        <taxon>Bacilli</taxon>
        <taxon>Bacillales</taxon>
        <taxon>Bacillaceae</taxon>
        <taxon>Rossellomorea</taxon>
    </lineage>
</organism>
<dbReference type="Gene3D" id="3.40.50.1820">
    <property type="entry name" value="alpha/beta hydrolase"/>
    <property type="match status" value="1"/>
</dbReference>
<evidence type="ECO:0000313" key="5">
    <source>
        <dbReference type="EMBL" id="TYR73363.1"/>
    </source>
</evidence>
<dbReference type="GO" id="GO:0016020">
    <property type="term" value="C:membrane"/>
    <property type="evidence" value="ECO:0007669"/>
    <property type="project" value="TreeGrafter"/>
</dbReference>
<dbReference type="InterPro" id="IPR029058">
    <property type="entry name" value="AB_hydrolase_fold"/>
</dbReference>
<proteinExistence type="predicted"/>
<name>A0A5D4KB75_9BACI</name>
<dbReference type="PANTHER" id="PTHR43798">
    <property type="entry name" value="MONOACYLGLYCEROL LIPASE"/>
    <property type="match status" value="1"/>
</dbReference>
<feature type="active site" description="Nucleophile" evidence="2">
    <location>
        <position position="78"/>
    </location>
</feature>
<comment type="caution">
    <text evidence="5">The sequence shown here is derived from an EMBL/GenBank/DDBJ whole genome shotgun (WGS) entry which is preliminary data.</text>
</comment>
<accession>A0A5D4KB75</accession>
<evidence type="ECO:0000256" key="1">
    <source>
        <dbReference type="ARBA" id="ARBA00022801"/>
    </source>
</evidence>
<feature type="active site" description="Charge relay system" evidence="2">
    <location>
        <position position="177"/>
    </location>
</feature>
<dbReference type="InterPro" id="IPR050266">
    <property type="entry name" value="AB_hydrolase_sf"/>
</dbReference>
<dbReference type="InterPro" id="IPR022742">
    <property type="entry name" value="Hydrolase_4"/>
</dbReference>
<reference evidence="5 6" key="1">
    <citation type="submission" date="2019-08" db="EMBL/GenBank/DDBJ databases">
        <title>Bacillus genomes from the desert of Cuatro Cienegas, Coahuila.</title>
        <authorList>
            <person name="Olmedo-Alvarez G."/>
        </authorList>
    </citation>
    <scope>NUCLEOTIDE SEQUENCE [LARGE SCALE GENOMIC DNA]</scope>
    <source>
        <strain evidence="5 6">CH40_1T</strain>
    </source>
</reference>
<dbReference type="Pfam" id="PF12146">
    <property type="entry name" value="Hydrolase_4"/>
    <property type="match status" value="1"/>
</dbReference>
<feature type="domain" description="Serine aminopeptidase S33" evidence="4">
    <location>
        <begin position="4"/>
        <end position="211"/>
    </location>
</feature>
<feature type="binding site" evidence="3">
    <location>
        <position position="10"/>
    </location>
    <ligand>
        <name>substrate</name>
    </ligand>
</feature>
<gene>
    <name evidence="5" type="ORF">FZC79_19135</name>
</gene>
<sequence>MNGCLIIHGFTGGPYEVDPIAQYLEHHTEWKIAVPTLPGHGETLDLRGKKADEWIDHAEKELQFLLEECDEVYVIGFSMGGLIASYLTVKYPVSKLVLLSAAAYYVNPKQLLADIKDMIQDVFRGELTNNELYVRYKKKIKDTPISATYQFRKVVLMVKPLLKEIEVPVFIAQGKKDGIVPPKSADFLYEEITYKEKEKYFSDEAKHLICHSDDSEELFEKVKIFLAK</sequence>
<dbReference type="InterPro" id="IPR012354">
    <property type="entry name" value="Esterase_lipase"/>
</dbReference>
<evidence type="ECO:0000256" key="2">
    <source>
        <dbReference type="PIRSR" id="PIRSR017388-1"/>
    </source>
</evidence>
<dbReference type="EMBL" id="VTEH01000019">
    <property type="protein sequence ID" value="TYR73363.1"/>
    <property type="molecule type" value="Genomic_DNA"/>
</dbReference>
<dbReference type="AlphaFoldDB" id="A0A5D4KB75"/>
<dbReference type="PANTHER" id="PTHR43798:SF31">
    <property type="entry name" value="AB HYDROLASE SUPERFAMILY PROTEIN YCLE"/>
    <property type="match status" value="1"/>
</dbReference>
<dbReference type="Proteomes" id="UP000323317">
    <property type="component" value="Unassembled WGS sequence"/>
</dbReference>
<feature type="active site" description="Charge relay system" evidence="2">
    <location>
        <position position="207"/>
    </location>
</feature>
<dbReference type="GO" id="GO:0052689">
    <property type="term" value="F:carboxylic ester hydrolase activity"/>
    <property type="evidence" value="ECO:0007669"/>
    <property type="project" value="InterPro"/>
</dbReference>
<evidence type="ECO:0000256" key="3">
    <source>
        <dbReference type="PIRSR" id="PIRSR017388-2"/>
    </source>
</evidence>
<evidence type="ECO:0000313" key="6">
    <source>
        <dbReference type="Proteomes" id="UP000323317"/>
    </source>
</evidence>
<protein>
    <submittedName>
        <fullName evidence="5">Alpha/beta fold hydrolase</fullName>
    </submittedName>
</protein>
<dbReference type="RefSeq" id="WP_148948363.1">
    <property type="nucleotide sequence ID" value="NZ_JBNIKK010000027.1"/>
</dbReference>
<keyword evidence="1 5" id="KW-0378">Hydrolase</keyword>
<dbReference type="SUPFAM" id="SSF53474">
    <property type="entry name" value="alpha/beta-Hydrolases"/>
    <property type="match status" value="1"/>
</dbReference>
<evidence type="ECO:0000259" key="4">
    <source>
        <dbReference type="Pfam" id="PF12146"/>
    </source>
</evidence>